<evidence type="ECO:0000256" key="1">
    <source>
        <dbReference type="SAM" id="Coils"/>
    </source>
</evidence>
<keyword evidence="1" id="KW-0175">Coiled coil</keyword>
<accession>A0A8B8ULR6</accession>
<reference evidence="3" key="3">
    <citation type="submission" date="2025-07" db="EMBL/GenBank/DDBJ databases">
        <authorList>
            <consortium name="NCBI Genome Project"/>
        </authorList>
    </citation>
    <scope>NUCLEOTIDE SEQUENCE</scope>
    <source>
        <strain evidence="3">CBS432</strain>
    </source>
</reference>
<dbReference type="OrthoDB" id="4052031at2759"/>
<organism evidence="3">
    <name type="scientific">Saccharomyces paradoxus</name>
    <name type="common">Yeast</name>
    <name type="synonym">Saccharomyces douglasii</name>
    <dbReference type="NCBI Taxonomy" id="27291"/>
    <lineage>
        <taxon>Eukaryota</taxon>
        <taxon>Fungi</taxon>
        <taxon>Dikarya</taxon>
        <taxon>Ascomycota</taxon>
        <taxon>Saccharomycotina</taxon>
        <taxon>Saccharomycetes</taxon>
        <taxon>Saccharomycetales</taxon>
        <taxon>Saccharomycetaceae</taxon>
        <taxon>Saccharomyces</taxon>
    </lineage>
</organism>
<name>A0A8B8ULR6_SACPA</name>
<protein>
    <submittedName>
        <fullName evidence="3">Ysw1p</fullName>
    </submittedName>
</protein>
<dbReference type="RefSeq" id="XP_033764740.1">
    <property type="nucleotide sequence ID" value="XM_033908849.1"/>
</dbReference>
<sequence length="612" mass="70632">MSNLADTVEGSEAKCGRFSNIALTSDSGILQKNSTLRNWFLKPTADQKGGCSDRVESSIKDVYSSDKSSQKTFEERKLGRRVRSFFKQTNSNKDGSMSEDEDDASFWRKASNICTKRENSHNTGDIQKGSFTKKIRNSIFKGPNDGKEYSNEKSLLLPVEFSSDDENESRFTDANSHVVQSKSPEKISSKYQRSTKSANNKGLKMEYEKSFEEYSDENEDEFSPATPPENVLEGPYKFVFQTPNTFTSQPNITEENDFHNGGRYVIDYLSKKLATMNIEIDFASGRKPGVSSEEELYQSSENIIESIANEISKYKMCTQEKQDELEKLKLENLKISKLKHENLEQKQEINLLKTKLESINKKKNDLTIEMKKLKNKSANNKTREYASMDENENEDITKSNTGLGILELNVNETSKKSQQSAFKPSKYLPRETRNNETRLKHLEKKIFGLERSLEKKKKQIRTNSLRIDLNRYTIDRFLTLLKSLNEVLQFHNVYGNNLKENEDNIIKIDTYCSALNIKTCFEDSSLRLQENSFKRQLGPLFANFNFSLVDQLTMNFRFYERSANFQKETIGGLRMMLEDKDNYIKTLMQHLKKKEGTKLIKDRKNDDPTLKS</sequence>
<gene>
    <name evidence="3" type="primary">YSW1</name>
    <name evidence="3" type="ORF">SPAR_B02470</name>
</gene>
<dbReference type="AlphaFoldDB" id="A0A8B8ULR6"/>
<reference evidence="3" key="1">
    <citation type="journal article" date="2017" name="Nat. Genet.">
        <title>Contrasting evolutionary genome dynamics between domesticated and wild yeasts.</title>
        <authorList>
            <person name="Yue J.X."/>
            <person name="Li J."/>
            <person name="Aigrain L."/>
            <person name="Hallin J."/>
            <person name="Persson K."/>
            <person name="Oliver K."/>
            <person name="Bergstrom A."/>
            <person name="Coupland P."/>
            <person name="Warringer J."/>
            <person name="Lagomarsino M.C."/>
            <person name="Fischer G."/>
            <person name="Durbin R."/>
            <person name="Liti G."/>
        </authorList>
    </citation>
    <scope>NUCLEOTIDE SEQUENCE</scope>
    <source>
        <strain evidence="3">CBS432</strain>
    </source>
</reference>
<proteinExistence type="predicted"/>
<dbReference type="GeneID" id="54628931"/>
<feature type="region of interest" description="Disordered" evidence="2">
    <location>
        <begin position="166"/>
        <end position="204"/>
    </location>
</feature>
<evidence type="ECO:0000256" key="2">
    <source>
        <dbReference type="SAM" id="MobiDB-lite"/>
    </source>
</evidence>
<reference evidence="3" key="2">
    <citation type="submission" date="2020-01" db="EMBL/GenBank/DDBJ databases">
        <title>Population-level Yeast Reference Genomes.</title>
        <authorList>
            <person name="Yue J.-X."/>
        </authorList>
    </citation>
    <scope>NUCLEOTIDE SEQUENCE</scope>
    <source>
        <strain evidence="3">CBS432</strain>
    </source>
</reference>
<feature type="compositionally biased region" description="Polar residues" evidence="2">
    <location>
        <begin position="172"/>
        <end position="182"/>
    </location>
</feature>
<dbReference type="KEGG" id="spao:SPAR_B02470"/>
<feature type="compositionally biased region" description="Polar residues" evidence="2">
    <location>
        <begin position="189"/>
        <end position="200"/>
    </location>
</feature>
<dbReference type="VEuPathDB" id="FungiDB:SPAR_B02470"/>
<evidence type="ECO:0000313" key="3">
    <source>
        <dbReference type="RefSeq" id="XP_033764740.1"/>
    </source>
</evidence>
<reference evidence="3" key="4">
    <citation type="submission" date="2025-08" db="UniProtKB">
        <authorList>
            <consortium name="RefSeq"/>
        </authorList>
    </citation>
    <scope>IDENTIFICATION</scope>
    <source>
        <strain evidence="3">CBS432</strain>
    </source>
</reference>
<feature type="coiled-coil region" evidence="1">
    <location>
        <begin position="328"/>
        <end position="383"/>
    </location>
</feature>